<evidence type="ECO:0000256" key="6">
    <source>
        <dbReference type="ARBA" id="ARBA00023136"/>
    </source>
</evidence>
<feature type="domain" description="Cation/H+ exchanger transmembrane" evidence="8">
    <location>
        <begin position="20"/>
        <end position="183"/>
    </location>
</feature>
<evidence type="ECO:0000256" key="5">
    <source>
        <dbReference type="ARBA" id="ARBA00023065"/>
    </source>
</evidence>
<evidence type="ECO:0000256" key="2">
    <source>
        <dbReference type="ARBA" id="ARBA00022448"/>
    </source>
</evidence>
<accession>A0A9Q9SMF4</accession>
<evidence type="ECO:0000313" key="10">
    <source>
        <dbReference type="Proteomes" id="UP000494172"/>
    </source>
</evidence>
<dbReference type="InterPro" id="IPR050794">
    <property type="entry name" value="CPA2_transporter"/>
</dbReference>
<evidence type="ECO:0000256" key="4">
    <source>
        <dbReference type="ARBA" id="ARBA00022989"/>
    </source>
</evidence>
<keyword evidence="4 7" id="KW-1133">Transmembrane helix</keyword>
<feature type="transmembrane region" description="Helical" evidence="7">
    <location>
        <begin position="65"/>
        <end position="84"/>
    </location>
</feature>
<dbReference type="EMBL" id="CABVPX010000024">
    <property type="protein sequence ID" value="VWC07137.1"/>
    <property type="molecule type" value="Genomic_DNA"/>
</dbReference>
<comment type="subcellular location">
    <subcellularLocation>
        <location evidence="1">Membrane</location>
        <topology evidence="1">Multi-pass membrane protein</topology>
    </subcellularLocation>
</comment>
<dbReference type="InterPro" id="IPR038770">
    <property type="entry name" value="Na+/solute_symporter_sf"/>
</dbReference>
<dbReference type="PANTHER" id="PTHR32468:SF0">
    <property type="entry name" value="K(+)_H(+) ANTIPORTER 1"/>
    <property type="match status" value="1"/>
</dbReference>
<reference evidence="9 10" key="1">
    <citation type="submission" date="2019-09" db="EMBL/GenBank/DDBJ databases">
        <authorList>
            <person name="Depoorter E."/>
        </authorList>
    </citation>
    <scope>NUCLEOTIDE SEQUENCE [LARGE SCALE GENOMIC DNA]</scope>
    <source>
        <strain evidence="9">LMG 24066</strain>
    </source>
</reference>
<name>A0A9Q9SMF4_9BURK</name>
<dbReference type="GO" id="GO:1902600">
    <property type="term" value="P:proton transmembrane transport"/>
    <property type="evidence" value="ECO:0007669"/>
    <property type="project" value="InterPro"/>
</dbReference>
<evidence type="ECO:0000259" key="8">
    <source>
        <dbReference type="Pfam" id="PF00999"/>
    </source>
</evidence>
<dbReference type="InterPro" id="IPR006153">
    <property type="entry name" value="Cation/H_exchanger_TM"/>
</dbReference>
<evidence type="ECO:0000256" key="1">
    <source>
        <dbReference type="ARBA" id="ARBA00004141"/>
    </source>
</evidence>
<keyword evidence="2" id="KW-0813">Transport</keyword>
<feature type="transmembrane region" description="Helical" evidence="7">
    <location>
        <begin position="20"/>
        <end position="53"/>
    </location>
</feature>
<evidence type="ECO:0000256" key="3">
    <source>
        <dbReference type="ARBA" id="ARBA00022692"/>
    </source>
</evidence>
<organism evidence="9 10">
    <name type="scientific">Burkholderia arboris</name>
    <dbReference type="NCBI Taxonomy" id="488730"/>
    <lineage>
        <taxon>Bacteria</taxon>
        <taxon>Pseudomonadati</taxon>
        <taxon>Pseudomonadota</taxon>
        <taxon>Betaproteobacteria</taxon>
        <taxon>Burkholderiales</taxon>
        <taxon>Burkholderiaceae</taxon>
        <taxon>Burkholderia</taxon>
        <taxon>Burkholderia cepacia complex</taxon>
    </lineage>
</organism>
<sequence length="219" mass="24010">MRYWLSRVLAAERHLSTGAIAWILLALLVSASITSNLGIFAIIGGFVIGVALHDNRQFVTHWNERVSGFVHVFFIPVFFAYTGLRTDVGSLATLHDWVVCGLVCLLAFVAKFGGTYIASRIMGESRRSAAAIGVSMNTRALMELIALNIGYDLGVLPKQTFTMLVIMAITSTFIATPLIRWLMQDQRRPVDDRSTTALVAETIARNTGNGDSAGLRRHP</sequence>
<protein>
    <submittedName>
        <fullName evidence="9">Transporter, CPA2 family</fullName>
    </submittedName>
</protein>
<dbReference type="AlphaFoldDB" id="A0A9Q9SMF4"/>
<dbReference type="Proteomes" id="UP000494172">
    <property type="component" value="Unassembled WGS sequence"/>
</dbReference>
<feature type="transmembrane region" description="Helical" evidence="7">
    <location>
        <begin position="96"/>
        <end position="117"/>
    </location>
</feature>
<comment type="caution">
    <text evidence="9">The sequence shown here is derived from an EMBL/GenBank/DDBJ whole genome shotgun (WGS) entry which is preliminary data.</text>
</comment>
<evidence type="ECO:0000313" key="9">
    <source>
        <dbReference type="EMBL" id="VWC07137.1"/>
    </source>
</evidence>
<keyword evidence="3 7" id="KW-0812">Transmembrane</keyword>
<dbReference type="PANTHER" id="PTHR32468">
    <property type="entry name" value="CATION/H + ANTIPORTER"/>
    <property type="match status" value="1"/>
</dbReference>
<gene>
    <name evidence="9" type="ORF">BAR24066_05119</name>
</gene>
<keyword evidence="6 7" id="KW-0472">Membrane</keyword>
<dbReference type="GO" id="GO:0016020">
    <property type="term" value="C:membrane"/>
    <property type="evidence" value="ECO:0007669"/>
    <property type="project" value="UniProtKB-SubCell"/>
</dbReference>
<feature type="transmembrane region" description="Helical" evidence="7">
    <location>
        <begin position="161"/>
        <end position="183"/>
    </location>
</feature>
<dbReference type="Gene3D" id="1.20.1530.20">
    <property type="match status" value="1"/>
</dbReference>
<keyword evidence="5" id="KW-0406">Ion transport</keyword>
<proteinExistence type="predicted"/>
<evidence type="ECO:0000256" key="7">
    <source>
        <dbReference type="SAM" id="Phobius"/>
    </source>
</evidence>
<dbReference type="Pfam" id="PF00999">
    <property type="entry name" value="Na_H_Exchanger"/>
    <property type="match status" value="1"/>
</dbReference>
<dbReference type="GO" id="GO:0015297">
    <property type="term" value="F:antiporter activity"/>
    <property type="evidence" value="ECO:0007669"/>
    <property type="project" value="InterPro"/>
</dbReference>